<evidence type="ECO:0000256" key="3">
    <source>
        <dbReference type="ARBA" id="ARBA00022801"/>
    </source>
</evidence>
<evidence type="ECO:0000256" key="2">
    <source>
        <dbReference type="ARBA" id="ARBA00022723"/>
    </source>
</evidence>
<evidence type="ECO:0000313" key="6">
    <source>
        <dbReference type="Proteomes" id="UP001244563"/>
    </source>
</evidence>
<dbReference type="InterPro" id="IPR002933">
    <property type="entry name" value="Peptidase_M20"/>
</dbReference>
<dbReference type="PANTHER" id="PTHR43270:SF12">
    <property type="entry name" value="SUCCINYL-DIAMINOPIMELATE DESUCCINYLASE"/>
    <property type="match status" value="1"/>
</dbReference>
<dbReference type="InterPro" id="IPR051458">
    <property type="entry name" value="Cyt/Met_Dipeptidase"/>
</dbReference>
<dbReference type="Gene3D" id="3.30.70.360">
    <property type="match status" value="1"/>
</dbReference>
<keyword evidence="3" id="KW-0378">Hydrolase</keyword>
<dbReference type="PANTHER" id="PTHR43270">
    <property type="entry name" value="BETA-ALA-HIS DIPEPTIDASE"/>
    <property type="match status" value="1"/>
</dbReference>
<dbReference type="EMBL" id="JAUSSW010000016">
    <property type="protein sequence ID" value="MDQ0104374.1"/>
    <property type="molecule type" value="Genomic_DNA"/>
</dbReference>
<feature type="domain" description="Peptidase M20 dimerisation" evidence="4">
    <location>
        <begin position="215"/>
        <end position="352"/>
    </location>
</feature>
<evidence type="ECO:0000259" key="4">
    <source>
        <dbReference type="Pfam" id="PF07687"/>
    </source>
</evidence>
<dbReference type="InterPro" id="IPR011650">
    <property type="entry name" value="Peptidase_M20_dimer"/>
</dbReference>
<protein>
    <submittedName>
        <fullName evidence="5">Acetylornithine deacetylase/succinyl-diaminopimelate desuccinylase-like protein</fullName>
    </submittedName>
</protein>
<comment type="caution">
    <text evidence="5">The sequence shown here is derived from an EMBL/GenBank/DDBJ whole genome shotgun (WGS) entry which is preliminary data.</text>
</comment>
<dbReference type="NCBIfam" id="NF005914">
    <property type="entry name" value="PRK07907.1"/>
    <property type="match status" value="1"/>
</dbReference>
<dbReference type="Proteomes" id="UP001244563">
    <property type="component" value="Unassembled WGS sequence"/>
</dbReference>
<keyword evidence="6" id="KW-1185">Reference proteome</keyword>
<dbReference type="Gene3D" id="3.40.630.10">
    <property type="entry name" value="Zn peptidases"/>
    <property type="match status" value="1"/>
</dbReference>
<keyword evidence="2" id="KW-0479">Metal-binding</keyword>
<keyword evidence="1" id="KW-0645">Protease</keyword>
<evidence type="ECO:0000313" key="5">
    <source>
        <dbReference type="EMBL" id="MDQ0104374.1"/>
    </source>
</evidence>
<evidence type="ECO:0000256" key="1">
    <source>
        <dbReference type="ARBA" id="ARBA00022670"/>
    </source>
</evidence>
<gene>
    <name evidence="5" type="ORF">J2T10_004048</name>
</gene>
<organism evidence="5 6">
    <name type="scientific">Paenarthrobacter nicotinovorans</name>
    <name type="common">Arthrobacter nicotinovorans</name>
    <dbReference type="NCBI Taxonomy" id="29320"/>
    <lineage>
        <taxon>Bacteria</taxon>
        <taxon>Bacillati</taxon>
        <taxon>Actinomycetota</taxon>
        <taxon>Actinomycetes</taxon>
        <taxon>Micrococcales</taxon>
        <taxon>Micrococcaceae</taxon>
        <taxon>Paenarthrobacter</taxon>
    </lineage>
</organism>
<sequence>MSREKETRPGDVARFIEEGFQQATQELRRLVGIPSVSSDPSHSPHVEESAEVIASLAKELNIFDYVEISCTSLPGGVGAPAVIARREPRNGRATVLLYAHHDVQPVQKDHWGTDPFVPEERNGRLLGRGAADDKAGVLIHLESLRALGELSGDDLDLGIVLFIEGEEESGSASLTATLAERAELGSDVVIVSDSDNWDDDTPGLTASLRGSVIFTLDVDVLERPVHSGLYGGAAPDAIMVAATLIASLYGADGSVAVSGLHSTSPPSVDIREELFRQEAGVLEGVGLVGSGRLSSRLWKQPSITVIGMTVPSVASASTVLTPSVSLSISLRVAPGQEPTDAFDCIRSHLLQHNTFGARLTFSDLRLGHGHESKPGGRAAHVMRQSLLSAWGAEAADIGIGGSIPFVAAYKEQFPEAEILITGVCDAQTNAHGHDESVSLLSLKRMINAQAYFLTELNQQLW</sequence>
<proteinExistence type="predicted"/>
<accession>A0ABT9TRS7</accession>
<name>A0ABT9TRS7_PAENI</name>
<dbReference type="Pfam" id="PF07687">
    <property type="entry name" value="M20_dimer"/>
    <property type="match status" value="1"/>
</dbReference>
<dbReference type="Pfam" id="PF01546">
    <property type="entry name" value="Peptidase_M20"/>
    <property type="match status" value="1"/>
</dbReference>
<dbReference type="SUPFAM" id="SSF53187">
    <property type="entry name" value="Zn-dependent exopeptidases"/>
    <property type="match status" value="1"/>
</dbReference>
<reference evidence="5 6" key="1">
    <citation type="submission" date="2023-07" db="EMBL/GenBank/DDBJ databases">
        <title>Sorghum-associated microbial communities from plants grown in Nebraska, USA.</title>
        <authorList>
            <person name="Schachtman D."/>
        </authorList>
    </citation>
    <scope>NUCLEOTIDE SEQUENCE [LARGE SCALE GENOMIC DNA]</scope>
    <source>
        <strain evidence="5 6">CC523</strain>
    </source>
</reference>